<evidence type="ECO:0000313" key="4">
    <source>
        <dbReference type="Proteomes" id="UP001610063"/>
    </source>
</evidence>
<evidence type="ECO:0000313" key="3">
    <source>
        <dbReference type="EMBL" id="MFH6982434.1"/>
    </source>
</evidence>
<evidence type="ECO:0000256" key="1">
    <source>
        <dbReference type="SAM" id="Phobius"/>
    </source>
</evidence>
<protein>
    <submittedName>
        <fullName evidence="3">DUF5683 domain-containing protein</fullName>
    </submittedName>
</protein>
<dbReference type="Proteomes" id="UP001610063">
    <property type="component" value="Unassembled WGS sequence"/>
</dbReference>
<feature type="transmembrane region" description="Helical" evidence="1">
    <location>
        <begin position="128"/>
        <end position="146"/>
    </location>
</feature>
<comment type="caution">
    <text evidence="3">The sequence shown here is derived from an EMBL/GenBank/DDBJ whole genome shotgun (WGS) entry which is preliminary data.</text>
</comment>
<reference evidence="3 4" key="1">
    <citation type="journal article" date="2013" name="Int. J. Syst. Evol. Microbiol.">
        <title>Marinoscillum luteum sp. nov., isolated from marine sediment.</title>
        <authorList>
            <person name="Cha I.T."/>
            <person name="Park S.J."/>
            <person name="Kim S.J."/>
            <person name="Kim J.G."/>
            <person name="Jung M.Y."/>
            <person name="Shin K.S."/>
            <person name="Kwon K.K."/>
            <person name="Yang S.H."/>
            <person name="Seo Y.S."/>
            <person name="Rhee S.K."/>
        </authorList>
    </citation>
    <scope>NUCLEOTIDE SEQUENCE [LARGE SCALE GENOMIC DNA]</scope>
    <source>
        <strain evidence="3 4">KCTC 23939</strain>
    </source>
</reference>
<feature type="transmembrane region" description="Helical" evidence="1">
    <location>
        <begin position="61"/>
        <end position="80"/>
    </location>
</feature>
<accession>A0ABW7N6U0</accession>
<proteinExistence type="predicted"/>
<sequence length="186" mass="20769">MALLLVAFSSNAQRNRADSLFLNSDLSQIETIKTVSELDPNKAALLSAVLPGLGQAYNNQYWKIPLIYGGGLIIGHYINYNNVIYNEMRNSLIAEVDSDPFTENPYKDRFQETALTRNRDAFRRNRDLLILIGAAFYLLNVVDAHVSAHLNEFDVNDNLSLKVSPSIQSTPLFSQALGFSISLSIK</sequence>
<evidence type="ECO:0000259" key="2">
    <source>
        <dbReference type="Pfam" id="PF18935"/>
    </source>
</evidence>
<keyword evidence="1" id="KW-1133">Transmembrane helix</keyword>
<dbReference type="Pfam" id="PF18935">
    <property type="entry name" value="DUF5683"/>
    <property type="match status" value="1"/>
</dbReference>
<organism evidence="3 4">
    <name type="scientific">Marinoscillum luteum</name>
    <dbReference type="NCBI Taxonomy" id="861051"/>
    <lineage>
        <taxon>Bacteria</taxon>
        <taxon>Pseudomonadati</taxon>
        <taxon>Bacteroidota</taxon>
        <taxon>Cytophagia</taxon>
        <taxon>Cytophagales</taxon>
        <taxon>Reichenbachiellaceae</taxon>
        <taxon>Marinoscillum</taxon>
    </lineage>
</organism>
<dbReference type="EMBL" id="JBIPKE010000011">
    <property type="protein sequence ID" value="MFH6982434.1"/>
    <property type="molecule type" value="Genomic_DNA"/>
</dbReference>
<keyword evidence="1" id="KW-0472">Membrane</keyword>
<keyword evidence="4" id="KW-1185">Reference proteome</keyword>
<gene>
    <name evidence="3" type="ORF">ACHKAR_03240</name>
</gene>
<name>A0ABW7N6U0_9BACT</name>
<feature type="domain" description="DUF5683" evidence="2">
    <location>
        <begin position="38"/>
        <end position="184"/>
    </location>
</feature>
<dbReference type="InterPro" id="IPR043738">
    <property type="entry name" value="DUF5683"/>
</dbReference>
<keyword evidence="1" id="KW-0812">Transmembrane</keyword>
<dbReference type="RefSeq" id="WP_395416142.1">
    <property type="nucleotide sequence ID" value="NZ_JBIPKE010000011.1"/>
</dbReference>